<proteinExistence type="predicted"/>
<dbReference type="Proteomes" id="UP001642487">
    <property type="component" value="Chromosome 11"/>
</dbReference>
<reference evidence="2 3" key="1">
    <citation type="submission" date="2024-03" db="EMBL/GenBank/DDBJ databases">
        <authorList>
            <person name="Gkanogiannis A."/>
            <person name="Becerra Lopez-Lavalle L."/>
        </authorList>
    </citation>
    <scope>NUCLEOTIDE SEQUENCE [LARGE SCALE GENOMIC DNA]</scope>
</reference>
<name>A0ABP0Y055_9ROSI</name>
<evidence type="ECO:0000313" key="3">
    <source>
        <dbReference type="Proteomes" id="UP001642487"/>
    </source>
</evidence>
<organism evidence="2 3">
    <name type="scientific">Citrullus colocynthis</name>
    <name type="common">colocynth</name>
    <dbReference type="NCBI Taxonomy" id="252529"/>
    <lineage>
        <taxon>Eukaryota</taxon>
        <taxon>Viridiplantae</taxon>
        <taxon>Streptophyta</taxon>
        <taxon>Embryophyta</taxon>
        <taxon>Tracheophyta</taxon>
        <taxon>Spermatophyta</taxon>
        <taxon>Magnoliopsida</taxon>
        <taxon>eudicotyledons</taxon>
        <taxon>Gunneridae</taxon>
        <taxon>Pentapetalae</taxon>
        <taxon>rosids</taxon>
        <taxon>fabids</taxon>
        <taxon>Cucurbitales</taxon>
        <taxon>Cucurbitaceae</taxon>
        <taxon>Benincaseae</taxon>
        <taxon>Citrullus</taxon>
    </lineage>
</organism>
<dbReference type="EMBL" id="OZ021745">
    <property type="protein sequence ID" value="CAK9313799.1"/>
    <property type="molecule type" value="Genomic_DNA"/>
</dbReference>
<protein>
    <submittedName>
        <fullName evidence="2">Uncharacterized protein</fullName>
    </submittedName>
</protein>
<feature type="region of interest" description="Disordered" evidence="1">
    <location>
        <begin position="57"/>
        <end position="84"/>
    </location>
</feature>
<evidence type="ECO:0000256" key="1">
    <source>
        <dbReference type="SAM" id="MobiDB-lite"/>
    </source>
</evidence>
<sequence length="84" mass="9203">SINGVIDDVDELNISTTEEEEDSCVIPHVNTGVSDIPSNMSADMQPKISRENNMVATEEAKASNKQPSNRVRTNHHSIIGELLE</sequence>
<evidence type="ECO:0000313" key="2">
    <source>
        <dbReference type="EMBL" id="CAK9313799.1"/>
    </source>
</evidence>
<feature type="region of interest" description="Disordered" evidence="1">
    <location>
        <begin position="1"/>
        <end position="23"/>
    </location>
</feature>
<feature type="non-terminal residue" evidence="2">
    <location>
        <position position="1"/>
    </location>
</feature>
<keyword evidence="3" id="KW-1185">Reference proteome</keyword>
<gene>
    <name evidence="2" type="ORF">CITCOLO1_LOCUS5535</name>
</gene>
<feature type="compositionally biased region" description="Acidic residues" evidence="1">
    <location>
        <begin position="7"/>
        <end position="23"/>
    </location>
</feature>
<accession>A0ABP0Y055</accession>